<dbReference type="GO" id="GO:0009306">
    <property type="term" value="P:protein secretion"/>
    <property type="evidence" value="ECO:0007669"/>
    <property type="project" value="InterPro"/>
</dbReference>
<feature type="domain" description="Type II/III secretion system secretin-like" evidence="2">
    <location>
        <begin position="151"/>
        <end position="264"/>
    </location>
</feature>
<dbReference type="Pfam" id="PF00263">
    <property type="entry name" value="Secretin"/>
    <property type="match status" value="1"/>
</dbReference>
<dbReference type="InterPro" id="IPR004846">
    <property type="entry name" value="T2SS/T3SS_dom"/>
</dbReference>
<proteinExistence type="predicted"/>
<protein>
    <recommendedName>
        <fullName evidence="2">Type II/III secretion system secretin-like domain-containing protein</fullName>
    </recommendedName>
</protein>
<feature type="compositionally biased region" description="Polar residues" evidence="1">
    <location>
        <begin position="256"/>
        <end position="274"/>
    </location>
</feature>
<evidence type="ECO:0000313" key="3">
    <source>
        <dbReference type="EMBL" id="CBI09167.1"/>
    </source>
</evidence>
<feature type="region of interest" description="Disordered" evidence="1">
    <location>
        <begin position="256"/>
        <end position="276"/>
    </location>
</feature>
<dbReference type="InterPro" id="IPR038591">
    <property type="entry name" value="NolW-like_sf"/>
</dbReference>
<dbReference type="EMBL" id="CABR01000001">
    <property type="protein sequence ID" value="CBI09167.1"/>
    <property type="molecule type" value="Genomic_DNA"/>
</dbReference>
<dbReference type="Gene3D" id="3.30.1370.120">
    <property type="match status" value="1"/>
</dbReference>
<organism evidence="3">
    <name type="scientific">mine drainage metagenome</name>
    <dbReference type="NCBI Taxonomy" id="410659"/>
    <lineage>
        <taxon>unclassified sequences</taxon>
        <taxon>metagenomes</taxon>
        <taxon>ecological metagenomes</taxon>
    </lineage>
</organism>
<reference evidence="3" key="1">
    <citation type="submission" date="2009-10" db="EMBL/GenBank/DDBJ databases">
        <title>Diversity of trophic interactions inside an arsenic-rich microbial ecosystem.</title>
        <authorList>
            <person name="Bertin P.N."/>
            <person name="Heinrich-Salmeron A."/>
            <person name="Pelletier E."/>
            <person name="Goulhen-Chollet F."/>
            <person name="Arsene-Ploetze F."/>
            <person name="Gallien S."/>
            <person name="Calteau A."/>
            <person name="Vallenet D."/>
            <person name="Casiot C."/>
            <person name="Chane-Woon-Ming B."/>
            <person name="Giloteaux L."/>
            <person name="Barakat M."/>
            <person name="Bonnefoy V."/>
            <person name="Bruneel O."/>
            <person name="Chandler M."/>
            <person name="Cleiss J."/>
            <person name="Duran R."/>
            <person name="Elbaz-Poulichet F."/>
            <person name="Fonknechten N."/>
            <person name="Lauga B."/>
            <person name="Mornico D."/>
            <person name="Ortet P."/>
            <person name="Schaeffer C."/>
            <person name="Siguier P."/>
            <person name="Alexander Thil Smith A."/>
            <person name="Van Dorsselaer A."/>
            <person name="Weissenbach J."/>
            <person name="Medigue C."/>
            <person name="Le Paslier D."/>
        </authorList>
    </citation>
    <scope>NUCLEOTIDE SEQUENCE</scope>
</reference>
<name>E6QPJ6_9ZZZZ</name>
<dbReference type="AlphaFoldDB" id="E6QPJ6"/>
<accession>E6QPJ6</accession>
<gene>
    <name evidence="3" type="ORF">CARN7_2821</name>
</gene>
<evidence type="ECO:0000256" key="1">
    <source>
        <dbReference type="SAM" id="MobiDB-lite"/>
    </source>
</evidence>
<evidence type="ECO:0000259" key="2">
    <source>
        <dbReference type="Pfam" id="PF00263"/>
    </source>
</evidence>
<sequence length="289" mass="31471">MSKTCVGFLVVVLGMSAAVANELEIITLKHRSAEEVLPMIRPLLDQDEVANGMDEQLILRTSPRNLAQIKQLLNSIDTAPRRLKISVMQDVDRATLARMNEVSGTVGIGSAGRISVPETGNQGGLNARLQQGGDKLNARLDSGDTQTQDHKTQQLQVIEGGRAFVRVGLSVPVPQQLVIQRPWGTEVVDQTQYQDVSSGFYVSPRIQGNNVTLEISTQNDDSIATTQGLYPSQNVQHAASTLTGRLGEWIALGGMSQKQSNQSDTPNSRSSSQVDEQRNVFIKVEEIIQ</sequence>
<comment type="caution">
    <text evidence="3">The sequence shown here is derived from an EMBL/GenBank/DDBJ whole genome shotgun (WGS) entry which is preliminary data.</text>
</comment>